<evidence type="ECO:0000256" key="7">
    <source>
        <dbReference type="ARBA" id="ARBA00021726"/>
    </source>
</evidence>
<evidence type="ECO:0000256" key="6">
    <source>
        <dbReference type="ARBA" id="ARBA00013278"/>
    </source>
</evidence>
<feature type="compositionally biased region" description="Polar residues" evidence="19">
    <location>
        <begin position="103"/>
        <end position="112"/>
    </location>
</feature>
<dbReference type="CDD" id="cd00541">
    <property type="entry name" value="OMPLA"/>
    <property type="match status" value="1"/>
</dbReference>
<keyword evidence="11 18" id="KW-0732">Signal</keyword>
<evidence type="ECO:0000313" key="21">
    <source>
        <dbReference type="Proteomes" id="UP001378242"/>
    </source>
</evidence>
<reference evidence="20 21" key="1">
    <citation type="submission" date="2024-02" db="EMBL/GenBank/DDBJ databases">
        <title>Bacteria isolated from the canopy kelp, Nereocystis luetkeana.</title>
        <authorList>
            <person name="Pfister C.A."/>
            <person name="Younker I.T."/>
            <person name="Light S.H."/>
        </authorList>
    </citation>
    <scope>NUCLEOTIDE SEQUENCE [LARGE SCALE GENOMIC DNA]</scope>
    <source>
        <strain evidence="20 21">TI.5.07</strain>
    </source>
</reference>
<evidence type="ECO:0000256" key="18">
    <source>
        <dbReference type="RuleBase" id="RU366027"/>
    </source>
</evidence>
<dbReference type="EMBL" id="JBAKAP010000017">
    <property type="protein sequence ID" value="MEL0617962.1"/>
    <property type="molecule type" value="Genomic_DNA"/>
</dbReference>
<keyword evidence="15 18" id="KW-0443">Lipid metabolism</keyword>
<evidence type="ECO:0000256" key="13">
    <source>
        <dbReference type="ARBA" id="ARBA00022837"/>
    </source>
</evidence>
<comment type="subunit">
    <text evidence="4 18">Homodimer; dimerization is reversible, and the dimeric form is the active one.</text>
</comment>
<name>A0ABU9GIL1_COBMA</name>
<evidence type="ECO:0000256" key="1">
    <source>
        <dbReference type="ARBA" id="ARBA00000111"/>
    </source>
</evidence>
<evidence type="ECO:0000313" key="20">
    <source>
        <dbReference type="EMBL" id="MEL0617962.1"/>
    </source>
</evidence>
<keyword evidence="10 18" id="KW-0479">Metal-binding</keyword>
<dbReference type="SUPFAM" id="SSF56931">
    <property type="entry name" value="Outer membrane phospholipase A (OMPLA)"/>
    <property type="match status" value="1"/>
</dbReference>
<organism evidence="20 21">
    <name type="scientific">Cobetia marina</name>
    <name type="common">Deleya marina</name>
    <dbReference type="NCBI Taxonomy" id="28258"/>
    <lineage>
        <taxon>Bacteria</taxon>
        <taxon>Pseudomonadati</taxon>
        <taxon>Pseudomonadota</taxon>
        <taxon>Gammaproteobacteria</taxon>
        <taxon>Oceanospirillales</taxon>
        <taxon>Halomonadaceae</taxon>
        <taxon>Cobetia</taxon>
    </lineage>
</organism>
<comment type="catalytic activity">
    <reaction evidence="1 18">
        <text>a 1,2-diacyl-sn-glycero-3-phosphocholine + H2O = a 2-acyl-sn-glycero-3-phosphocholine + a fatty acid + H(+)</text>
        <dbReference type="Rhea" id="RHEA:18689"/>
        <dbReference type="ChEBI" id="CHEBI:15377"/>
        <dbReference type="ChEBI" id="CHEBI:15378"/>
        <dbReference type="ChEBI" id="CHEBI:28868"/>
        <dbReference type="ChEBI" id="CHEBI:57643"/>
        <dbReference type="ChEBI" id="CHEBI:57875"/>
        <dbReference type="EC" id="3.1.1.32"/>
    </reaction>
</comment>
<sequence>MLLCPTSTGSRPVAACLSGMLASALLTCAPLASADVPYTMDSQGRVVLANGQRFTPRELGMTPAQARAGARKSDPRRTPIYTQPARGGAELAASDDAPATVEGQESQGQDSLAQKRAEERVVLEDDAESNPLAITAYKRNYLLPWAYNSTPNESSFAQVTREGEVDNTEVKYQLSLKVGLVNDIFDDNGDLYFAYTQRSWWQAYNSDASAPFRETNYEPEAFLQFDNRYELLGWTNTRNRIGFAHQSNGRSDPLSRSWNRVYADMMFQNGDWAVAITPHWRVPEESDEDDNPDLYNYIGYGDITVGYTADQHEFTWMVRGNPSKGNFGNQLDYSFPLFGKVRGYVQYYHGYGESLIDYDHSVNRLGLGFSINTFFAGLPET</sequence>
<keyword evidence="14 18" id="KW-0442">Lipid degradation</keyword>
<protein>
    <recommendedName>
        <fullName evidence="7 18">Phospholipase A1</fullName>
        <ecNumber evidence="5 18">3.1.1.32</ecNumber>
        <ecNumber evidence="6 18">3.1.1.4</ecNumber>
    </recommendedName>
    <alternativeName>
        <fullName evidence="18">Phosphatidylcholine 1-acylhydrolase</fullName>
    </alternativeName>
</protein>
<dbReference type="GeneID" id="43176860"/>
<keyword evidence="13 18" id="KW-0106">Calcium</keyword>
<dbReference type="InterPro" id="IPR036541">
    <property type="entry name" value="PLipase_A1_sf"/>
</dbReference>
<evidence type="ECO:0000256" key="10">
    <source>
        <dbReference type="ARBA" id="ARBA00022723"/>
    </source>
</evidence>
<comment type="similarity">
    <text evidence="3 18">Belongs to the phospholipase A1 family.</text>
</comment>
<evidence type="ECO:0000256" key="16">
    <source>
        <dbReference type="ARBA" id="ARBA00023136"/>
    </source>
</evidence>
<evidence type="ECO:0000256" key="12">
    <source>
        <dbReference type="ARBA" id="ARBA00022801"/>
    </source>
</evidence>
<evidence type="ECO:0000256" key="17">
    <source>
        <dbReference type="ARBA" id="ARBA00023237"/>
    </source>
</evidence>
<evidence type="ECO:0000256" key="5">
    <source>
        <dbReference type="ARBA" id="ARBA00013179"/>
    </source>
</evidence>
<keyword evidence="16" id="KW-0472">Membrane</keyword>
<evidence type="ECO:0000256" key="19">
    <source>
        <dbReference type="SAM" id="MobiDB-lite"/>
    </source>
</evidence>
<keyword evidence="17 18" id="KW-0998">Cell outer membrane</keyword>
<proteinExistence type="inferred from homology"/>
<keyword evidence="8" id="KW-1134">Transmembrane beta strand</keyword>
<evidence type="ECO:0000256" key="9">
    <source>
        <dbReference type="ARBA" id="ARBA00022692"/>
    </source>
</evidence>
<accession>A0ABU9GIL1</accession>
<evidence type="ECO:0000256" key="14">
    <source>
        <dbReference type="ARBA" id="ARBA00022963"/>
    </source>
</evidence>
<dbReference type="RefSeq" id="WP_240499659.1">
    <property type="nucleotide sequence ID" value="NZ_CP017114.1"/>
</dbReference>
<keyword evidence="12 18" id="KW-0378">Hydrolase</keyword>
<feature type="signal peptide" evidence="18">
    <location>
        <begin position="1"/>
        <end position="34"/>
    </location>
</feature>
<gene>
    <name evidence="20" type="ORF">V6243_14115</name>
</gene>
<evidence type="ECO:0000256" key="3">
    <source>
        <dbReference type="ARBA" id="ARBA00010525"/>
    </source>
</evidence>
<dbReference type="PANTHER" id="PTHR40457:SF1">
    <property type="entry name" value="PHOSPHOLIPASE A1"/>
    <property type="match status" value="1"/>
</dbReference>
<dbReference type="EC" id="3.1.1.4" evidence="6 18"/>
<evidence type="ECO:0000256" key="4">
    <source>
        <dbReference type="ARBA" id="ARBA00011702"/>
    </source>
</evidence>
<comment type="subcellular location">
    <subcellularLocation>
        <location evidence="18">Cell outer membrane</location>
        <topology evidence="18">Multi-pass membrane protein</topology>
    </subcellularLocation>
    <text evidence="18">One of the very few enzymes located there.</text>
</comment>
<feature type="region of interest" description="Disordered" evidence="19">
    <location>
        <begin position="62"/>
        <end position="125"/>
    </location>
</feature>
<comment type="caution">
    <text evidence="20">The sequence shown here is derived from an EMBL/GenBank/DDBJ whole genome shotgun (WGS) entry which is preliminary data.</text>
</comment>
<dbReference type="Gene3D" id="2.40.230.10">
    <property type="entry name" value="Phospholipase A1"/>
    <property type="match status" value="1"/>
</dbReference>
<evidence type="ECO:0000256" key="8">
    <source>
        <dbReference type="ARBA" id="ARBA00022452"/>
    </source>
</evidence>
<comment type="function">
    <text evidence="18">Hydrolysis of phosphatidylcholine with phospholipase A2 (EC 3.1.1.4) and phospholipase A1 (EC 3.1.1.32) activities.</text>
</comment>
<evidence type="ECO:0000256" key="2">
    <source>
        <dbReference type="ARBA" id="ARBA00001604"/>
    </source>
</evidence>
<dbReference type="PANTHER" id="PTHR40457">
    <property type="entry name" value="PHOSPHOLIPASE A1"/>
    <property type="match status" value="1"/>
</dbReference>
<dbReference type="Proteomes" id="UP001378242">
    <property type="component" value="Unassembled WGS sequence"/>
</dbReference>
<comment type="catalytic activity">
    <reaction evidence="2 18">
        <text>a 1,2-diacyl-sn-glycero-3-phosphocholine + H2O = a 1-acyl-sn-glycero-3-phosphocholine + a fatty acid + H(+)</text>
        <dbReference type="Rhea" id="RHEA:15801"/>
        <dbReference type="ChEBI" id="CHEBI:15377"/>
        <dbReference type="ChEBI" id="CHEBI:15378"/>
        <dbReference type="ChEBI" id="CHEBI:28868"/>
        <dbReference type="ChEBI" id="CHEBI:57643"/>
        <dbReference type="ChEBI" id="CHEBI:58168"/>
        <dbReference type="EC" id="3.1.1.4"/>
    </reaction>
</comment>
<dbReference type="InterPro" id="IPR003187">
    <property type="entry name" value="PLipase_A1"/>
</dbReference>
<feature type="chain" id="PRO_5044981442" description="Phospholipase A1" evidence="18">
    <location>
        <begin position="35"/>
        <end position="381"/>
    </location>
</feature>
<keyword evidence="9" id="KW-0812">Transmembrane</keyword>
<feature type="compositionally biased region" description="Basic and acidic residues" evidence="19">
    <location>
        <begin position="113"/>
        <end position="123"/>
    </location>
</feature>
<dbReference type="Pfam" id="PF02253">
    <property type="entry name" value="PLA1"/>
    <property type="match status" value="1"/>
</dbReference>
<evidence type="ECO:0000256" key="11">
    <source>
        <dbReference type="ARBA" id="ARBA00022729"/>
    </source>
</evidence>
<comment type="cofactor">
    <cofactor evidence="18">
        <name>Ca(2+)</name>
        <dbReference type="ChEBI" id="CHEBI:29108"/>
    </cofactor>
    <text evidence="18">Binds 1 Ca(2+) ion per monomer. In the dimeric form the Ca(2+) is bound by different amino acids with binding of each Ca(2+) shared with ligands coming from each monomer. The Ca(2+) ion may have a role in catalysis.</text>
</comment>
<evidence type="ECO:0000256" key="15">
    <source>
        <dbReference type="ARBA" id="ARBA00023098"/>
    </source>
</evidence>
<dbReference type="EC" id="3.1.1.32" evidence="5 18"/>
<keyword evidence="21" id="KW-1185">Reference proteome</keyword>
<dbReference type="PRINTS" id="PR01486">
    <property type="entry name" value="PHPHLIPASEA1"/>
</dbReference>